<dbReference type="EMBL" id="CP059572">
    <property type="protein sequence ID" value="QXJ26975.1"/>
    <property type="molecule type" value="Genomic_DNA"/>
</dbReference>
<evidence type="ECO:0000313" key="2">
    <source>
        <dbReference type="EMBL" id="QXJ26975.1"/>
    </source>
</evidence>
<name>A0ABX8R7D3_9ACTN</name>
<proteinExistence type="predicted"/>
<evidence type="ECO:0000313" key="3">
    <source>
        <dbReference type="Proteomes" id="UP001049518"/>
    </source>
</evidence>
<sequence>MLTAAALTVCPQASAKAAGPRIDLQVLVVTNGSASVTAVAEQLRTEGVPYKTVDLRQSNRPVINEAFLSDTVDGTPRAKYQAVVLPNAVPFENAAEATALAAYETKFGIRQLDAYAYPADNVGLNAPSFSGQLDGATATVSPAARADAFRYLKGSLKFDDINPTAQESYGFLATPLPDDPATGRSFQPYVTATIGNATGVAAGVYTHDGRSELVLTFSANSDQRQFRALGHGLITWLTKGVHLGHSRNYLGVHVDDVLLPDARWSVEDNCTPSEDCPSDVTTPPIRMTPDDVKYAADWQTRNRLVLDMAYNAFGSDDAIAKNGSDPLTDAYLEAKDRFRWLNHTYAHAFLGCVQNNTVKPWRCRVDEDTEEIEYVSEDVIKQEVTKNLAWASNHNITLDKSELVTGEHSGLRILPQQPDDNPNLTEGLSGTGVKWLAGDASRDKGQRAIGSLRTVPRHPLSVFFNVATQEEEVDEYNWIYTKRDDGGSGICEDNSNTVTCIDPLDPKTGFGSYIVPTDARITLSHVLANDPRPHYAHQSNLTEGRILYPVLERTLSDYRALFADNTPVISESMSVLGTELRRQELWRAALSGGAMDKGTLTAYIQDGKVTVRPPSGLDVPVTAPEGTREGSGSDPFGQGYAGERSAYKAGEFTLTPPGN</sequence>
<feature type="region of interest" description="Disordered" evidence="1">
    <location>
        <begin position="614"/>
        <end position="659"/>
    </location>
</feature>
<accession>A0ABX8R7D3</accession>
<dbReference type="Proteomes" id="UP001049518">
    <property type="component" value="Chromosome"/>
</dbReference>
<keyword evidence="3" id="KW-1185">Reference proteome</keyword>
<reference evidence="2" key="1">
    <citation type="submission" date="2020-07" db="EMBL/GenBank/DDBJ databases">
        <authorList>
            <person name="Tarantini F.S."/>
            <person name="Hong K.W."/>
            <person name="Chan K.G."/>
        </authorList>
    </citation>
    <scope>NUCLEOTIDE SEQUENCE</scope>
    <source>
        <strain evidence="2">32-07</strain>
    </source>
</reference>
<protein>
    <submittedName>
        <fullName evidence="2">Uncharacterized protein</fullName>
    </submittedName>
</protein>
<gene>
    <name evidence="2" type="ORF">AGRA3207_007115</name>
</gene>
<evidence type="ECO:0000256" key="1">
    <source>
        <dbReference type="SAM" id="MobiDB-lite"/>
    </source>
</evidence>
<organism evidence="2 3">
    <name type="scientific">Actinomadura graeca</name>
    <dbReference type="NCBI Taxonomy" id="2750812"/>
    <lineage>
        <taxon>Bacteria</taxon>
        <taxon>Bacillati</taxon>
        <taxon>Actinomycetota</taxon>
        <taxon>Actinomycetes</taxon>
        <taxon>Streptosporangiales</taxon>
        <taxon>Thermomonosporaceae</taxon>
        <taxon>Actinomadura</taxon>
    </lineage>
</organism>